<sequence>MDTRQIMEALAEAYWKRPAVEAELVAMIGELTRDAEKIAGRVPAGRSDLFGIEPSSFDAVLLSEVTR</sequence>
<keyword evidence="2" id="KW-1185">Reference proteome</keyword>
<gene>
    <name evidence="1" type="ORF">FJQ55_19520</name>
</gene>
<evidence type="ECO:0000313" key="1">
    <source>
        <dbReference type="EMBL" id="TPP05930.1"/>
    </source>
</evidence>
<reference evidence="1 2" key="1">
    <citation type="submission" date="2019-06" db="EMBL/GenBank/DDBJ databases">
        <title>Rhizobium sp. CL12 isolated from roots of soybean.</title>
        <authorList>
            <person name="Wang C."/>
        </authorList>
    </citation>
    <scope>NUCLEOTIDE SEQUENCE [LARGE SCALE GENOMIC DNA]</scope>
    <source>
        <strain evidence="1 2">CL12</strain>
    </source>
</reference>
<evidence type="ECO:0000313" key="2">
    <source>
        <dbReference type="Proteomes" id="UP000316429"/>
    </source>
</evidence>
<comment type="caution">
    <text evidence="1">The sequence shown here is derived from an EMBL/GenBank/DDBJ whole genome shotgun (WGS) entry which is preliminary data.</text>
</comment>
<dbReference type="OrthoDB" id="8304814at2"/>
<name>A0A504TWU1_9HYPH</name>
<dbReference type="Proteomes" id="UP000316429">
    <property type="component" value="Unassembled WGS sequence"/>
</dbReference>
<protein>
    <submittedName>
        <fullName evidence="1">Uncharacterized protein</fullName>
    </submittedName>
</protein>
<proteinExistence type="predicted"/>
<organism evidence="1 2">
    <name type="scientific">Rhizobium glycinendophyticum</name>
    <dbReference type="NCBI Taxonomy" id="2589807"/>
    <lineage>
        <taxon>Bacteria</taxon>
        <taxon>Pseudomonadati</taxon>
        <taxon>Pseudomonadota</taxon>
        <taxon>Alphaproteobacteria</taxon>
        <taxon>Hyphomicrobiales</taxon>
        <taxon>Rhizobiaceae</taxon>
        <taxon>Rhizobium/Agrobacterium group</taxon>
        <taxon>Rhizobium</taxon>
    </lineage>
</organism>
<dbReference type="AlphaFoldDB" id="A0A504TWU1"/>
<dbReference type="EMBL" id="VFYP01000004">
    <property type="protein sequence ID" value="TPP05930.1"/>
    <property type="molecule type" value="Genomic_DNA"/>
</dbReference>
<accession>A0A504TWU1</accession>
<dbReference type="RefSeq" id="WP_140831113.1">
    <property type="nucleotide sequence ID" value="NZ_VFYP01000004.1"/>
</dbReference>